<accession>A0ABY5SZ60</accession>
<evidence type="ECO:0000313" key="3">
    <source>
        <dbReference type="Proteomes" id="UP001065265"/>
    </source>
</evidence>
<evidence type="ECO:0000313" key="2">
    <source>
        <dbReference type="EMBL" id="UVI39803.1"/>
    </source>
</evidence>
<sequence length="61" mass="6706">MIDYFALALTHGLLVIALLRLVRRGDLDVESDAATPAEGAGNDASKAESRRDARARRRRRA</sequence>
<name>A0ABY5SZ60_9SPHN</name>
<keyword evidence="3" id="KW-1185">Reference proteome</keyword>
<feature type="region of interest" description="Disordered" evidence="1">
    <location>
        <begin position="32"/>
        <end position="61"/>
    </location>
</feature>
<dbReference type="EMBL" id="CP092471">
    <property type="protein sequence ID" value="UVI39803.1"/>
    <property type="molecule type" value="Genomic_DNA"/>
</dbReference>
<proteinExistence type="predicted"/>
<organism evidence="2 3">
    <name type="scientific">Qipengyuania spongiae</name>
    <dbReference type="NCBI Taxonomy" id="2909673"/>
    <lineage>
        <taxon>Bacteria</taxon>
        <taxon>Pseudomonadati</taxon>
        <taxon>Pseudomonadota</taxon>
        <taxon>Alphaproteobacteria</taxon>
        <taxon>Sphingomonadales</taxon>
        <taxon>Erythrobacteraceae</taxon>
        <taxon>Qipengyuania</taxon>
    </lineage>
</organism>
<dbReference type="RefSeq" id="WP_265559496.1">
    <property type="nucleotide sequence ID" value="NZ_CP092471.1"/>
</dbReference>
<dbReference type="Proteomes" id="UP001065265">
    <property type="component" value="Chromosome"/>
</dbReference>
<protein>
    <submittedName>
        <fullName evidence="2">Uncharacterized protein</fullName>
    </submittedName>
</protein>
<gene>
    <name evidence="2" type="ORF">L1F33_02230</name>
</gene>
<reference evidence="2" key="1">
    <citation type="submission" date="2022-02" db="EMBL/GenBank/DDBJ databases">
        <title>Qipengyuania spongiae sp. nov., isolated from marine sponge.</title>
        <authorList>
            <person name="Li Z."/>
            <person name="Zhang M."/>
        </authorList>
    </citation>
    <scope>NUCLEOTIDE SEQUENCE</scope>
    <source>
        <strain evidence="2">PHS-Z21</strain>
    </source>
</reference>
<evidence type="ECO:0000256" key="1">
    <source>
        <dbReference type="SAM" id="MobiDB-lite"/>
    </source>
</evidence>